<organism evidence="1 2">
    <name type="scientific">Mesocestoides corti</name>
    <name type="common">Flatworm</name>
    <dbReference type="NCBI Taxonomy" id="53468"/>
    <lineage>
        <taxon>Eukaryota</taxon>
        <taxon>Metazoa</taxon>
        <taxon>Spiralia</taxon>
        <taxon>Lophotrochozoa</taxon>
        <taxon>Platyhelminthes</taxon>
        <taxon>Cestoda</taxon>
        <taxon>Eucestoda</taxon>
        <taxon>Cyclophyllidea</taxon>
        <taxon>Mesocestoididae</taxon>
        <taxon>Mesocestoides</taxon>
    </lineage>
</organism>
<reference evidence="1 2" key="1">
    <citation type="submission" date="2018-10" db="EMBL/GenBank/DDBJ databases">
        <authorList>
            <consortium name="Pathogen Informatics"/>
        </authorList>
    </citation>
    <scope>NUCLEOTIDE SEQUENCE [LARGE SCALE GENOMIC DNA]</scope>
</reference>
<evidence type="ECO:0000313" key="1">
    <source>
        <dbReference type="EMBL" id="VDD78435.1"/>
    </source>
</evidence>
<dbReference type="AlphaFoldDB" id="A0A3P6HHV8"/>
<protein>
    <submittedName>
        <fullName evidence="1">Uncharacterized protein</fullName>
    </submittedName>
</protein>
<evidence type="ECO:0000313" key="2">
    <source>
        <dbReference type="Proteomes" id="UP000267029"/>
    </source>
</evidence>
<dbReference type="EMBL" id="UXSR01001654">
    <property type="protein sequence ID" value="VDD78435.1"/>
    <property type="molecule type" value="Genomic_DNA"/>
</dbReference>
<gene>
    <name evidence="1" type="ORF">MCOS_LOCUS4438</name>
</gene>
<name>A0A3P6HHV8_MESCO</name>
<proteinExistence type="predicted"/>
<accession>A0A3P6HHV8</accession>
<sequence>MSSYFVITFIRKPVTCLASRHVSEAKVKSAAFGCLDDIAIDVSPSVHLPPAIASLRSHLTPHSRGSLFTLRDESVMSPPHTVNQSYSPWVDPNADEMPSSPIWKHLKREDQCSEHVAWWQVMPNRDNCTEPPPPICTPIHMCAVVAECEASLLKPTCLTPLNAHE</sequence>
<keyword evidence="2" id="KW-1185">Reference proteome</keyword>
<dbReference type="Proteomes" id="UP000267029">
    <property type="component" value="Unassembled WGS sequence"/>
</dbReference>